<dbReference type="AlphaFoldDB" id="A0A7S4LLT4"/>
<reference evidence="1" key="1">
    <citation type="submission" date="2021-01" db="EMBL/GenBank/DDBJ databases">
        <authorList>
            <person name="Corre E."/>
            <person name="Pelletier E."/>
            <person name="Niang G."/>
            <person name="Scheremetjew M."/>
            <person name="Finn R."/>
            <person name="Kale V."/>
            <person name="Holt S."/>
            <person name="Cochrane G."/>
            <person name="Meng A."/>
            <person name="Brown T."/>
            <person name="Cohen L."/>
        </authorList>
    </citation>
    <scope>NUCLEOTIDE SEQUENCE</scope>
    <source>
        <strain evidence="1">CCMP1594</strain>
    </source>
</reference>
<protein>
    <submittedName>
        <fullName evidence="1">Uncharacterized protein</fullName>
    </submittedName>
</protein>
<gene>
    <name evidence="1" type="ORF">EGYM00163_LOCUS49080</name>
</gene>
<evidence type="ECO:0000313" key="1">
    <source>
        <dbReference type="EMBL" id="CAE0837708.1"/>
    </source>
</evidence>
<proteinExistence type="predicted"/>
<name>A0A7S4LLT4_9EUGL</name>
<dbReference type="EMBL" id="HBJA01142358">
    <property type="protein sequence ID" value="CAE0837708.1"/>
    <property type="molecule type" value="Transcribed_RNA"/>
</dbReference>
<organism evidence="1">
    <name type="scientific">Eutreptiella gymnastica</name>
    <dbReference type="NCBI Taxonomy" id="73025"/>
    <lineage>
        <taxon>Eukaryota</taxon>
        <taxon>Discoba</taxon>
        <taxon>Euglenozoa</taxon>
        <taxon>Euglenida</taxon>
        <taxon>Spirocuta</taxon>
        <taxon>Euglenophyceae</taxon>
        <taxon>Eutreptiales</taxon>
        <taxon>Eutreptiaceae</taxon>
        <taxon>Eutreptiella</taxon>
    </lineage>
</organism>
<accession>A0A7S4LLT4</accession>
<sequence length="98" mass="10704">MPFCGGPFTHGPSDTPLKQWIDDPINKAVTDELFKKHNCTKEGDKVTCSKGFAWGSGTLDANSNLCVEVGPWFLPVSDSMAYNLLQSTYLNDLSIHGP</sequence>